<reference evidence="2 3" key="1">
    <citation type="submission" date="2020-05" db="EMBL/GenBank/DDBJ databases">
        <title>Streptobacillus felis strain LHL191014123.</title>
        <authorList>
            <person name="Fawzy A."/>
            <person name="Rau J."/>
            <person name="Risse K."/>
            <person name="Schauerte N."/>
            <person name="Geiger C."/>
            <person name="Blom J."/>
            <person name="Imirzalioglu C."/>
            <person name="Falgenhauer J."/>
            <person name="Bach A."/>
            <person name="Herden C."/>
            <person name="Eisenberg T."/>
        </authorList>
    </citation>
    <scope>NUCLEOTIDE SEQUENCE [LARGE SCALE GENOMIC DNA]</scope>
    <source>
        <strain evidence="2 3">LHL191014123</strain>
    </source>
</reference>
<dbReference type="PANTHER" id="PTHR30217">
    <property type="entry name" value="PEPTIDASE U32 FAMILY"/>
    <property type="match status" value="1"/>
</dbReference>
<dbReference type="AlphaFoldDB" id="A0A7Z0T7Z3"/>
<sequence>MRIVGPAGNFDKLDAAIKAGADEVFLGLKGFGARRNNDNFSMQELLDGIDYAHKKGVKVLLALNTIMRDMEIKSVYKNFKPIYEHGVDAVIVQDLGLIKFLKTNFPDLVLHGSTQMTVANHVEANYLKELGLSRVVLARELSFEEIKEIRENTDIELEVFVSGSMCISYSGNCYVSSFIGGRSGNRGMCAYTCRKKFKDEEGNLSYFLSPNDQLLEEEEINKLKSIGIDAIKVEGRKKQPEYIFETVSYYRDVLSGKSRESQSYKLFNRGYSKGYFYLDDKLMNHKYSSNFGYLLGKIENNEIKLLDDLILGDGIQYVNQYFEKIDGIYVNKIFQNGNKVQLAKKGDTIKLSDVPKGSKYVYKNYSKDINDTINHSIKIGKRYKKINAKVKAYLNNEILIEFSTLNNFKKEIISEKKGPILDSIANKKILEEDIINKISELGDTDFQIDEIEIDYDGIAFIPFSLIKQMKRELVDDLAKKLVDSYKHEEREFVEFKYLKIDRLISPIFSALCRTDEQVKKCKELGIEKIYRENFDITKQKNINNRLLNQESNLISNLYQLVNGRNKGYKNQAINWNFNVFNNISIDVYSSFENIDTVFLSPELNYKQLKLITNTSLKRGLVIYGSLKSMYIEHTIDNKKYKEIQGEHFDRYKVVKNELDNIELYLYKPMNLIPKLDLIYSLNLDELRLDFTFESPEEVEKIIKSIKTKSGKYNPYAFDMGVS</sequence>
<dbReference type="PANTHER" id="PTHR30217:SF10">
    <property type="entry name" value="23S RRNA 5-HYDROXYCYTIDINE C2501 SYNTHASE"/>
    <property type="match status" value="1"/>
</dbReference>
<dbReference type="Pfam" id="PF01136">
    <property type="entry name" value="Peptidase_U32"/>
    <property type="match status" value="1"/>
</dbReference>
<accession>A0A7Z0T7Z3</accession>
<evidence type="ECO:0000313" key="2">
    <source>
        <dbReference type="EMBL" id="NYV27349.1"/>
    </source>
</evidence>
<protein>
    <submittedName>
        <fullName evidence="2">U32 family peptidase</fullName>
    </submittedName>
</protein>
<keyword evidence="3" id="KW-1185">Reference proteome</keyword>
<gene>
    <name evidence="2" type="ORF">HP397_00715</name>
</gene>
<dbReference type="InterPro" id="IPR051454">
    <property type="entry name" value="RNA/ubiquinone_mod_enzymes"/>
</dbReference>
<dbReference type="Pfam" id="PF12392">
    <property type="entry name" value="DUF3656"/>
    <property type="match status" value="1"/>
</dbReference>
<name>A0A7Z0T7Z3_9FUSO</name>
<dbReference type="EMBL" id="JABMKT010000002">
    <property type="protein sequence ID" value="NYV27349.1"/>
    <property type="molecule type" value="Genomic_DNA"/>
</dbReference>
<proteinExistence type="predicted"/>
<dbReference type="InterPro" id="IPR001539">
    <property type="entry name" value="Peptidase_U32"/>
</dbReference>
<dbReference type="RefSeq" id="WP_180135275.1">
    <property type="nucleotide sequence ID" value="NZ_JABMKT010000002.1"/>
</dbReference>
<dbReference type="InterPro" id="IPR020988">
    <property type="entry name" value="Pept_U32_collagenase"/>
</dbReference>
<feature type="domain" description="Peptidase U32 collagenase" evidence="1">
    <location>
        <begin position="361"/>
        <end position="481"/>
    </location>
</feature>
<comment type="caution">
    <text evidence="2">The sequence shown here is derived from an EMBL/GenBank/DDBJ whole genome shotgun (WGS) entry which is preliminary data.</text>
</comment>
<organism evidence="2 3">
    <name type="scientific">Streptobacillus felis</name>
    <dbReference type="NCBI Taxonomy" id="1384509"/>
    <lineage>
        <taxon>Bacteria</taxon>
        <taxon>Fusobacteriati</taxon>
        <taxon>Fusobacteriota</taxon>
        <taxon>Fusobacteriia</taxon>
        <taxon>Fusobacteriales</taxon>
        <taxon>Leptotrichiaceae</taxon>
        <taxon>Streptobacillus</taxon>
    </lineage>
</organism>
<evidence type="ECO:0000313" key="3">
    <source>
        <dbReference type="Proteomes" id="UP000526184"/>
    </source>
</evidence>
<dbReference type="Proteomes" id="UP000526184">
    <property type="component" value="Unassembled WGS sequence"/>
</dbReference>
<evidence type="ECO:0000259" key="1">
    <source>
        <dbReference type="Pfam" id="PF12392"/>
    </source>
</evidence>
<dbReference type="PROSITE" id="PS01276">
    <property type="entry name" value="PEPTIDASE_U32"/>
    <property type="match status" value="1"/>
</dbReference>